<dbReference type="Pfam" id="PF02866">
    <property type="entry name" value="Ldh_1_C"/>
    <property type="match status" value="1"/>
</dbReference>
<dbReference type="NCBIfam" id="TIGR01771">
    <property type="entry name" value="L-LDH-NAD"/>
    <property type="match status" value="1"/>
</dbReference>
<evidence type="ECO:0000256" key="7">
    <source>
        <dbReference type="ARBA" id="ARBA00049258"/>
    </source>
</evidence>
<evidence type="ECO:0000313" key="12">
    <source>
        <dbReference type="Proteomes" id="UP001241472"/>
    </source>
</evidence>
<reference evidence="11 12" key="1">
    <citation type="submission" date="2023-07" db="EMBL/GenBank/DDBJ databases">
        <title>Sorghum-associated microbial communities from plants grown in Nebraska, USA.</title>
        <authorList>
            <person name="Schachtman D."/>
        </authorList>
    </citation>
    <scope>NUCLEOTIDE SEQUENCE [LARGE SCALE GENOMIC DNA]</scope>
    <source>
        <strain evidence="11 12">DS1307</strain>
    </source>
</reference>
<dbReference type="PROSITE" id="PS00064">
    <property type="entry name" value="L_LDH"/>
    <property type="match status" value="1"/>
</dbReference>
<keyword evidence="6 8" id="KW-0520">NAD</keyword>
<evidence type="ECO:0000256" key="8">
    <source>
        <dbReference type="HAMAP-Rule" id="MF_00488"/>
    </source>
</evidence>
<dbReference type="InterPro" id="IPR015955">
    <property type="entry name" value="Lactate_DH/Glyco_Ohase_4_C"/>
</dbReference>
<dbReference type="SUPFAM" id="SSF56327">
    <property type="entry name" value="LDH C-terminal domain-like"/>
    <property type="match status" value="1"/>
</dbReference>
<dbReference type="SUPFAM" id="SSF51735">
    <property type="entry name" value="NAD(P)-binding Rossmann-fold domains"/>
    <property type="match status" value="1"/>
</dbReference>
<comment type="function">
    <text evidence="1">Catalyzes the reversible oxidation of malate to oxaloacetate.</text>
</comment>
<feature type="binding site" evidence="8">
    <location>
        <position position="150"/>
    </location>
    <ligand>
        <name>beta-D-fructose 1,6-bisphosphate</name>
        <dbReference type="ChEBI" id="CHEBI:32966"/>
        <note>allosteric activator</note>
    </ligand>
</feature>
<feature type="binding site" evidence="8">
    <location>
        <position position="62"/>
    </location>
    <ligand>
        <name>NAD(+)</name>
        <dbReference type="ChEBI" id="CHEBI:57540"/>
    </ligand>
</feature>
<gene>
    <name evidence="8" type="primary">ldh</name>
    <name evidence="11" type="ORF">J2T09_002247</name>
</gene>
<feature type="binding site" evidence="8">
    <location>
        <begin position="76"/>
        <end position="77"/>
    </location>
    <ligand>
        <name>NAD(+)</name>
        <dbReference type="ChEBI" id="CHEBI:57540"/>
    </ligand>
</feature>
<evidence type="ECO:0000256" key="6">
    <source>
        <dbReference type="ARBA" id="ARBA00023027"/>
    </source>
</evidence>
<proteinExistence type="inferred from homology"/>
<feature type="binding site" evidence="8">
    <location>
        <begin position="145"/>
        <end position="148"/>
    </location>
    <ligand>
        <name>substrate</name>
    </ligand>
</feature>
<dbReference type="Proteomes" id="UP001241472">
    <property type="component" value="Unassembled WGS sequence"/>
</dbReference>
<feature type="binding site" evidence="8">
    <location>
        <position position="140"/>
    </location>
    <ligand>
        <name>NAD(+)</name>
        <dbReference type="ChEBI" id="CHEBI:57540"/>
    </ligand>
</feature>
<keyword evidence="5 8" id="KW-0560">Oxidoreductase</keyword>
<dbReference type="Pfam" id="PF00056">
    <property type="entry name" value="Ldh_1_N"/>
    <property type="match status" value="1"/>
</dbReference>
<feature type="domain" description="Lactate/malate dehydrogenase C-terminal" evidence="10">
    <location>
        <begin position="142"/>
        <end position="304"/>
    </location>
</feature>
<feature type="binding site" evidence="8">
    <location>
        <begin position="117"/>
        <end position="120"/>
    </location>
    <ligand>
        <name>substrate</name>
    </ligand>
</feature>
<dbReference type="PIRSF" id="PIRSF000102">
    <property type="entry name" value="Lac_mal_DH"/>
    <property type="match status" value="1"/>
</dbReference>
<feature type="binding site" evidence="8">
    <location>
        <position position="85"/>
    </location>
    <ligand>
        <name>substrate</name>
    </ligand>
</feature>
<dbReference type="RefSeq" id="WP_306834282.1">
    <property type="nucleotide sequence ID" value="NZ_JAUSRF010000006.1"/>
</dbReference>
<protein>
    <recommendedName>
        <fullName evidence="4 8">L-lactate dehydrogenase</fullName>
        <shortName evidence="8">L-LDH</shortName>
        <ecNumber evidence="4 8">1.1.1.27</ecNumber>
    </recommendedName>
</protein>
<dbReference type="EC" id="1.1.1.27" evidence="4 8"/>
<dbReference type="InterPro" id="IPR001236">
    <property type="entry name" value="Lactate/malate_DH_N"/>
</dbReference>
<dbReference type="HAMAP" id="MF_00488">
    <property type="entry name" value="Lactate_dehydrog"/>
    <property type="match status" value="1"/>
</dbReference>
<dbReference type="Gene3D" id="3.40.50.720">
    <property type="entry name" value="NAD(P)-binding Rossmann-like Domain"/>
    <property type="match status" value="1"/>
</dbReference>
<comment type="similarity">
    <text evidence="3 8">Belongs to the LDH/MDH superfamily. LDH family.</text>
</comment>
<evidence type="ECO:0000256" key="5">
    <source>
        <dbReference type="ARBA" id="ARBA00023002"/>
    </source>
</evidence>
<evidence type="ECO:0000259" key="9">
    <source>
        <dbReference type="Pfam" id="PF00056"/>
    </source>
</evidence>
<comment type="subunit">
    <text evidence="8">Homotetramer.</text>
</comment>
<dbReference type="PANTHER" id="PTHR43128:SF16">
    <property type="entry name" value="L-LACTATE DEHYDROGENASE"/>
    <property type="match status" value="1"/>
</dbReference>
<evidence type="ECO:0000259" key="10">
    <source>
        <dbReference type="Pfam" id="PF02866"/>
    </source>
</evidence>
<dbReference type="Gene3D" id="3.90.110.10">
    <property type="entry name" value="Lactate dehydrogenase/glycoside hydrolase, family 4, C-terminal"/>
    <property type="match status" value="1"/>
</dbReference>
<feature type="domain" description="Lactate/malate dehydrogenase N-terminal" evidence="9">
    <location>
        <begin position="1"/>
        <end position="139"/>
    </location>
</feature>
<dbReference type="EMBL" id="JAUSRF010000006">
    <property type="protein sequence ID" value="MDP9837495.1"/>
    <property type="molecule type" value="Genomic_DNA"/>
</dbReference>
<dbReference type="InterPro" id="IPR001557">
    <property type="entry name" value="L-lactate/malate_DH"/>
</dbReference>
<feature type="binding site" evidence="8">
    <location>
        <position position="227"/>
    </location>
    <ligand>
        <name>substrate</name>
    </ligand>
</feature>
<feature type="binding site" evidence="8">
    <location>
        <position position="32"/>
    </location>
    <ligand>
        <name>NAD(+)</name>
        <dbReference type="ChEBI" id="CHEBI:57540"/>
    </ligand>
</feature>
<dbReference type="InterPro" id="IPR018177">
    <property type="entry name" value="L-lactate_DH_AS"/>
</dbReference>
<accession>A0ABT9PSR5</accession>
<evidence type="ECO:0000256" key="3">
    <source>
        <dbReference type="ARBA" id="ARBA00006054"/>
    </source>
</evidence>
<keyword evidence="8" id="KW-0021">Allosteric enzyme</keyword>
<comment type="activity regulation">
    <text evidence="8">Allosterically activated by fructose 1,6-bisphosphate (FBP).</text>
</comment>
<dbReference type="InterPro" id="IPR011304">
    <property type="entry name" value="L-lactate_DH"/>
</dbReference>
<comment type="pathway">
    <text evidence="2 8">Fermentation; pyruvate fermentation to lactate; (S)-lactate from pyruvate: step 1/1.</text>
</comment>
<feature type="binding site" evidence="8">
    <location>
        <position position="79"/>
    </location>
    <ligand>
        <name>substrate</name>
    </ligand>
</feature>
<feature type="binding site" evidence="8">
    <location>
        <position position="11"/>
    </location>
    <ligand>
        <name>NAD(+)</name>
        <dbReference type="ChEBI" id="CHEBI:57540"/>
    </ligand>
</feature>
<comment type="caution">
    <text evidence="11">The sequence shown here is derived from an EMBL/GenBank/DDBJ whole genome shotgun (WGS) entry which is preliminary data.</text>
</comment>
<comment type="caution">
    <text evidence="8">Lacks conserved residue(s) required for the propagation of feature annotation.</text>
</comment>
<dbReference type="PRINTS" id="PR00086">
    <property type="entry name" value="LLDHDRGNASE"/>
</dbReference>
<dbReference type="InterPro" id="IPR022383">
    <property type="entry name" value="Lactate/malate_DH_C"/>
</dbReference>
<feature type="binding site" evidence="8">
    <location>
        <begin position="115"/>
        <end position="117"/>
    </location>
    <ligand>
        <name>NAD(+)</name>
        <dbReference type="ChEBI" id="CHEBI:57540"/>
    </ligand>
</feature>
<feature type="active site" description="Proton acceptor" evidence="8">
    <location>
        <position position="172"/>
    </location>
</feature>
<dbReference type="PANTHER" id="PTHR43128">
    <property type="entry name" value="L-2-HYDROXYCARBOXYLATE DEHYDROGENASE (NAD(P)(+))"/>
    <property type="match status" value="1"/>
</dbReference>
<keyword evidence="8" id="KW-0963">Cytoplasm</keyword>
<keyword evidence="12" id="KW-1185">Reference proteome</keyword>
<sequence length="310" mass="32395">MKVGIIGAGMVGSSVGFALAITGYASEVVIIDRNEALAIAQAEDIAHAVPFMSATRVRAGGYSDLDGAGIVILAAGASQKPGETRLELLGRNTEVFRQIVGQVLAVVSNPILLVASNPVDVITFITQRLSGLPAQRVIGSGTILDTARFRSLIARHLNISPQSIHADVIGEHGDSEVLVWESARASSVDLASFAEQIGAPLTEKVRADIDDNVRNAAYKIIEGKGATYYGIGAGIARIVRAIARDEGAVLTVSLVTDHVAGIEQVALSLPRVIGANGVSMDMLPDLSPAEQRALRHSAELLKGIADALKL</sequence>
<evidence type="ECO:0000256" key="1">
    <source>
        <dbReference type="ARBA" id="ARBA00003966"/>
    </source>
</evidence>
<evidence type="ECO:0000256" key="4">
    <source>
        <dbReference type="ARBA" id="ARBA00012967"/>
    </source>
</evidence>
<keyword evidence="8" id="KW-0597">Phosphoprotein</keyword>
<feature type="binding site" evidence="8">
    <location>
        <position position="165"/>
    </location>
    <ligand>
        <name>beta-D-fructose 1,6-bisphosphate</name>
        <dbReference type="ChEBI" id="CHEBI:32966"/>
        <note>allosteric activator</note>
    </ligand>
</feature>
<evidence type="ECO:0000256" key="2">
    <source>
        <dbReference type="ARBA" id="ARBA00004843"/>
    </source>
</evidence>
<organism evidence="11 12">
    <name type="scientific">Neorhizobium huautlense</name>
    <dbReference type="NCBI Taxonomy" id="67774"/>
    <lineage>
        <taxon>Bacteria</taxon>
        <taxon>Pseudomonadati</taxon>
        <taxon>Pseudomonadota</taxon>
        <taxon>Alphaproteobacteria</taxon>
        <taxon>Hyphomicrobiales</taxon>
        <taxon>Rhizobiaceae</taxon>
        <taxon>Rhizobium/Agrobacterium group</taxon>
        <taxon>Neorhizobium</taxon>
    </lineage>
</organism>
<dbReference type="GO" id="GO:0004459">
    <property type="term" value="F:L-lactate dehydrogenase (NAD+) activity"/>
    <property type="evidence" value="ECO:0007669"/>
    <property type="project" value="UniProtKB-EC"/>
</dbReference>
<evidence type="ECO:0000313" key="11">
    <source>
        <dbReference type="EMBL" id="MDP9837495.1"/>
    </source>
</evidence>
<comment type="catalytic activity">
    <reaction evidence="7 8">
        <text>(S)-lactate + NAD(+) = pyruvate + NADH + H(+)</text>
        <dbReference type="Rhea" id="RHEA:23444"/>
        <dbReference type="ChEBI" id="CHEBI:15361"/>
        <dbReference type="ChEBI" id="CHEBI:15378"/>
        <dbReference type="ChEBI" id="CHEBI:16651"/>
        <dbReference type="ChEBI" id="CHEBI:57540"/>
        <dbReference type="ChEBI" id="CHEBI:57945"/>
        <dbReference type="EC" id="1.1.1.27"/>
    </reaction>
</comment>
<dbReference type="CDD" id="cd05292">
    <property type="entry name" value="LDH_2"/>
    <property type="match status" value="1"/>
</dbReference>
<comment type="subcellular location">
    <subcellularLocation>
        <location evidence="8">Cytoplasm</location>
    </subcellularLocation>
</comment>
<name>A0ABT9PSR5_9HYPH</name>
<feature type="modified residue" description="Phosphotyrosine" evidence="8">
    <location>
        <position position="218"/>
    </location>
</feature>
<dbReference type="InterPro" id="IPR036291">
    <property type="entry name" value="NAD(P)-bd_dom_sf"/>
</dbReference>
<comment type="function">
    <text evidence="8">Catalyzes the conversion of lactate to pyruvate.</text>
</comment>